<evidence type="ECO:0000313" key="1">
    <source>
        <dbReference type="EMBL" id="TYR62727.1"/>
    </source>
</evidence>
<evidence type="ECO:0008006" key="3">
    <source>
        <dbReference type="Google" id="ProtNLM"/>
    </source>
</evidence>
<reference evidence="1 2" key="1">
    <citation type="submission" date="2019-08" db="EMBL/GenBank/DDBJ databases">
        <title>Draft genome for granaticin producer strain Streptomyces parvus C05.</title>
        <authorList>
            <person name="Gonzalez-Pimentel J.L."/>
        </authorList>
    </citation>
    <scope>NUCLEOTIDE SEQUENCE [LARGE SCALE GENOMIC DNA]</scope>
    <source>
        <strain evidence="1 2">C05</strain>
    </source>
</reference>
<dbReference type="Gene3D" id="3.40.50.150">
    <property type="entry name" value="Vaccinia Virus protein VP39"/>
    <property type="match status" value="1"/>
</dbReference>
<dbReference type="Proteomes" id="UP000323242">
    <property type="component" value="Unassembled WGS sequence"/>
</dbReference>
<dbReference type="PIRSF" id="PIRSF017393">
    <property type="entry name" value="MTase_SAV2177"/>
    <property type="match status" value="1"/>
</dbReference>
<protein>
    <recommendedName>
        <fullName evidence="3">SAM-dependent methyltransferase</fullName>
    </recommendedName>
</protein>
<dbReference type="Pfam" id="PF04672">
    <property type="entry name" value="Methyltransf_19"/>
    <property type="match status" value="1"/>
</dbReference>
<sequence>MRDTEWIPQGVDPERASAARMYDYYLGGQHHLPADVELAERVMDLLPQTPLIMRANRAFLQRAVRYCADAGIRQFLDVGAGIPTQGPVHEVARSIAPEARVVYVDNDDAAVLHSRELLRQDTLSAAIRGDLRDVEAILTDPDVKSLIDFDEPVALLFLSVLQFIPDGDDPFGALDRYRDALAPGSRLVLSHATDEGLTEQAEEITDIYARSENPIRYRSQEAVLCFFGDFELCEPGLVHIPRWRPDGTDEEQAHLGQVLGAAGVGVKP</sequence>
<comment type="caution">
    <text evidence="1">The sequence shown here is derived from an EMBL/GenBank/DDBJ whole genome shotgun (WGS) entry which is preliminary data.</text>
</comment>
<dbReference type="SUPFAM" id="SSF53335">
    <property type="entry name" value="S-adenosyl-L-methionine-dependent methyltransferases"/>
    <property type="match status" value="1"/>
</dbReference>
<organism evidence="1 2">
    <name type="scientific">Streptomyces parvus</name>
    <dbReference type="NCBI Taxonomy" id="66428"/>
    <lineage>
        <taxon>Bacteria</taxon>
        <taxon>Bacillati</taxon>
        <taxon>Actinomycetota</taxon>
        <taxon>Actinomycetes</taxon>
        <taxon>Kitasatosporales</taxon>
        <taxon>Streptomycetaceae</taxon>
        <taxon>Streptomyces</taxon>
    </lineage>
</organism>
<dbReference type="InterPro" id="IPR029063">
    <property type="entry name" value="SAM-dependent_MTases_sf"/>
</dbReference>
<dbReference type="EMBL" id="VSZQ01000093">
    <property type="protein sequence ID" value="TYR62727.1"/>
    <property type="molecule type" value="Genomic_DNA"/>
</dbReference>
<name>A0A5D4JB14_9ACTN</name>
<dbReference type="RefSeq" id="WP_148903196.1">
    <property type="nucleotide sequence ID" value="NZ_VSZQ01000093.1"/>
</dbReference>
<gene>
    <name evidence="1" type="ORF">FY004_18410</name>
</gene>
<keyword evidence="2" id="KW-1185">Reference proteome</keyword>
<accession>A0A5D4JB14</accession>
<proteinExistence type="predicted"/>
<evidence type="ECO:0000313" key="2">
    <source>
        <dbReference type="Proteomes" id="UP000323242"/>
    </source>
</evidence>
<dbReference type="InterPro" id="IPR006764">
    <property type="entry name" value="SAM_dep_MeTrfase_SAV2177_type"/>
</dbReference>
<dbReference type="AlphaFoldDB" id="A0A5D4JB14"/>